<protein>
    <submittedName>
        <fullName evidence="2">Uncharacterized protein</fullName>
    </submittedName>
</protein>
<accession>A0A914S2I3</accession>
<dbReference type="Proteomes" id="UP000887564">
    <property type="component" value="Unplaced"/>
</dbReference>
<proteinExistence type="predicted"/>
<dbReference type="AlphaFoldDB" id="A0A914S2I3"/>
<evidence type="ECO:0000313" key="1">
    <source>
        <dbReference type="Proteomes" id="UP000887564"/>
    </source>
</evidence>
<sequence length="134" mass="15082">MNALLFIRCESVYEVDVSKGEIIDDLPRDLFSLKATSEAVATFARSLFENDADDVETAQSSHQLTEDKKDVALETELETRTPSSTIIVKTRAVHKEPEVRRFLIVIVLLTEDAPSKAFLRVVPCFLGKAQTVRW</sequence>
<organism evidence="1 2">
    <name type="scientific">Parascaris equorum</name>
    <name type="common">Equine roundworm</name>
    <dbReference type="NCBI Taxonomy" id="6256"/>
    <lineage>
        <taxon>Eukaryota</taxon>
        <taxon>Metazoa</taxon>
        <taxon>Ecdysozoa</taxon>
        <taxon>Nematoda</taxon>
        <taxon>Chromadorea</taxon>
        <taxon>Rhabditida</taxon>
        <taxon>Spirurina</taxon>
        <taxon>Ascaridomorpha</taxon>
        <taxon>Ascaridoidea</taxon>
        <taxon>Ascarididae</taxon>
        <taxon>Parascaris</taxon>
    </lineage>
</organism>
<dbReference type="WBParaSite" id="PEQ_0001280801-mRNA-1">
    <property type="protein sequence ID" value="PEQ_0001280801-mRNA-1"/>
    <property type="gene ID" value="PEQ_0001280801"/>
</dbReference>
<evidence type="ECO:0000313" key="2">
    <source>
        <dbReference type="WBParaSite" id="PEQ_0001280801-mRNA-1"/>
    </source>
</evidence>
<reference evidence="2" key="1">
    <citation type="submission" date="2022-11" db="UniProtKB">
        <authorList>
            <consortium name="WormBaseParasite"/>
        </authorList>
    </citation>
    <scope>IDENTIFICATION</scope>
</reference>
<name>A0A914S2I3_PAREQ</name>
<keyword evidence="1" id="KW-1185">Reference proteome</keyword>